<organism evidence="1 2">
    <name type="scientific">Melastoma candidum</name>
    <dbReference type="NCBI Taxonomy" id="119954"/>
    <lineage>
        <taxon>Eukaryota</taxon>
        <taxon>Viridiplantae</taxon>
        <taxon>Streptophyta</taxon>
        <taxon>Embryophyta</taxon>
        <taxon>Tracheophyta</taxon>
        <taxon>Spermatophyta</taxon>
        <taxon>Magnoliopsida</taxon>
        <taxon>eudicotyledons</taxon>
        <taxon>Gunneridae</taxon>
        <taxon>Pentapetalae</taxon>
        <taxon>rosids</taxon>
        <taxon>malvids</taxon>
        <taxon>Myrtales</taxon>
        <taxon>Melastomataceae</taxon>
        <taxon>Melastomatoideae</taxon>
        <taxon>Melastomateae</taxon>
        <taxon>Melastoma</taxon>
    </lineage>
</organism>
<comment type="caution">
    <text evidence="1">The sequence shown here is derived from an EMBL/GenBank/DDBJ whole genome shotgun (WGS) entry which is preliminary data.</text>
</comment>
<dbReference type="Proteomes" id="UP001057402">
    <property type="component" value="Chromosome 3"/>
</dbReference>
<name>A0ACB9RXX8_9MYRT</name>
<gene>
    <name evidence="1" type="ORF">MLD38_009671</name>
</gene>
<reference evidence="2" key="1">
    <citation type="journal article" date="2023" name="Front. Plant Sci.">
        <title>Chromosomal-level genome assembly of Melastoma candidum provides insights into trichome evolution.</title>
        <authorList>
            <person name="Zhong Y."/>
            <person name="Wu W."/>
            <person name="Sun C."/>
            <person name="Zou P."/>
            <person name="Liu Y."/>
            <person name="Dai S."/>
            <person name="Zhou R."/>
        </authorList>
    </citation>
    <scope>NUCLEOTIDE SEQUENCE [LARGE SCALE GENOMIC DNA]</scope>
</reference>
<sequence length="116" mass="12475">MAGPANSHAMSSGFNLNVNSRGEVHPPSEQQPSRNLHSESEKTAYGQNVDLLSKATIVRDDASSAPGNDGRQSFSEVGEHKQSNASAYESQEPASLDDAKKQEIQQMHLISQVAIN</sequence>
<proteinExistence type="predicted"/>
<accession>A0ACB9RXX8</accession>
<protein>
    <submittedName>
        <fullName evidence="1">Uncharacterized protein</fullName>
    </submittedName>
</protein>
<evidence type="ECO:0000313" key="2">
    <source>
        <dbReference type="Proteomes" id="UP001057402"/>
    </source>
</evidence>
<evidence type="ECO:0000313" key="1">
    <source>
        <dbReference type="EMBL" id="KAI4383878.1"/>
    </source>
</evidence>
<dbReference type="EMBL" id="CM042882">
    <property type="protein sequence ID" value="KAI4383878.1"/>
    <property type="molecule type" value="Genomic_DNA"/>
</dbReference>
<keyword evidence="2" id="KW-1185">Reference proteome</keyword>